<dbReference type="SUPFAM" id="SSF103473">
    <property type="entry name" value="MFS general substrate transporter"/>
    <property type="match status" value="1"/>
</dbReference>
<name>A0ABN1U447_9ACTN</name>
<keyword evidence="1" id="KW-0812">Transmembrane</keyword>
<dbReference type="EMBL" id="BAAALD010000104">
    <property type="protein sequence ID" value="GAA1117590.1"/>
    <property type="molecule type" value="Genomic_DNA"/>
</dbReference>
<accession>A0ABN1U447</accession>
<keyword evidence="3" id="KW-1185">Reference proteome</keyword>
<dbReference type="InterPro" id="IPR036259">
    <property type="entry name" value="MFS_trans_sf"/>
</dbReference>
<organism evidence="2 3">
    <name type="scientific">Kitasatospora arboriphila</name>
    <dbReference type="NCBI Taxonomy" id="258052"/>
    <lineage>
        <taxon>Bacteria</taxon>
        <taxon>Bacillati</taxon>
        <taxon>Actinomycetota</taxon>
        <taxon>Actinomycetes</taxon>
        <taxon>Kitasatosporales</taxon>
        <taxon>Streptomycetaceae</taxon>
        <taxon>Kitasatospora</taxon>
    </lineage>
</organism>
<reference evidence="2 3" key="1">
    <citation type="journal article" date="2019" name="Int. J. Syst. Evol. Microbiol.">
        <title>The Global Catalogue of Microorganisms (GCM) 10K type strain sequencing project: providing services to taxonomists for standard genome sequencing and annotation.</title>
        <authorList>
            <consortium name="The Broad Institute Genomics Platform"/>
            <consortium name="The Broad Institute Genome Sequencing Center for Infectious Disease"/>
            <person name="Wu L."/>
            <person name="Ma J."/>
        </authorList>
    </citation>
    <scope>NUCLEOTIDE SEQUENCE [LARGE SCALE GENOMIC DNA]</scope>
    <source>
        <strain evidence="2 3">JCM 13002</strain>
    </source>
</reference>
<dbReference type="Gene3D" id="1.20.1250.20">
    <property type="entry name" value="MFS general substrate transporter like domains"/>
    <property type="match status" value="1"/>
</dbReference>
<evidence type="ECO:0000313" key="2">
    <source>
        <dbReference type="EMBL" id="GAA1117590.1"/>
    </source>
</evidence>
<keyword evidence="1" id="KW-0472">Membrane</keyword>
<keyword evidence="1" id="KW-1133">Transmembrane helix</keyword>
<feature type="transmembrane region" description="Helical" evidence="1">
    <location>
        <begin position="21"/>
        <end position="41"/>
    </location>
</feature>
<evidence type="ECO:0000256" key="1">
    <source>
        <dbReference type="SAM" id="Phobius"/>
    </source>
</evidence>
<dbReference type="Proteomes" id="UP001499987">
    <property type="component" value="Unassembled WGS sequence"/>
</dbReference>
<evidence type="ECO:0008006" key="4">
    <source>
        <dbReference type="Google" id="ProtNLM"/>
    </source>
</evidence>
<proteinExistence type="predicted"/>
<protein>
    <recommendedName>
        <fullName evidence="4">MFS transporter</fullName>
    </recommendedName>
</protein>
<evidence type="ECO:0000313" key="3">
    <source>
        <dbReference type="Proteomes" id="UP001499987"/>
    </source>
</evidence>
<gene>
    <name evidence="2" type="ORF">GCM10009663_67090</name>
</gene>
<comment type="caution">
    <text evidence="2">The sequence shown here is derived from an EMBL/GenBank/DDBJ whole genome shotgun (WGS) entry which is preliminary data.</text>
</comment>
<sequence>MTATHLGGAATGTEDRSRPRAVLPAPCITRITGWGILYYAFPVLAPRITADTGWTTAQATAAFTAALLLSAPAGIPVGRIIDR</sequence>
<feature type="transmembrane region" description="Helical" evidence="1">
    <location>
        <begin position="61"/>
        <end position="81"/>
    </location>
</feature>